<dbReference type="CDD" id="cd01949">
    <property type="entry name" value="GGDEF"/>
    <property type="match status" value="1"/>
</dbReference>
<evidence type="ECO:0000259" key="5">
    <source>
        <dbReference type="PROSITE" id="PS50887"/>
    </source>
</evidence>
<dbReference type="Gene3D" id="3.30.70.270">
    <property type="match status" value="1"/>
</dbReference>
<proteinExistence type="predicted"/>
<dbReference type="SUPFAM" id="SSF141868">
    <property type="entry name" value="EAL domain-like"/>
    <property type="match status" value="1"/>
</dbReference>
<dbReference type="Proteomes" id="UP001141259">
    <property type="component" value="Unassembled WGS sequence"/>
</dbReference>
<dbReference type="SMART" id="SM00091">
    <property type="entry name" value="PAS"/>
    <property type="match status" value="1"/>
</dbReference>
<dbReference type="Pfam" id="PF13188">
    <property type="entry name" value="PAS_8"/>
    <property type="match status" value="1"/>
</dbReference>
<dbReference type="InterPro" id="IPR001633">
    <property type="entry name" value="EAL_dom"/>
</dbReference>
<dbReference type="CDD" id="cd00130">
    <property type="entry name" value="PAS"/>
    <property type="match status" value="1"/>
</dbReference>
<dbReference type="SUPFAM" id="SSF55785">
    <property type="entry name" value="PYP-like sensor domain (PAS domain)"/>
    <property type="match status" value="1"/>
</dbReference>
<dbReference type="NCBIfam" id="TIGR00254">
    <property type="entry name" value="GGDEF"/>
    <property type="match status" value="1"/>
</dbReference>
<dbReference type="Gene3D" id="3.20.20.450">
    <property type="entry name" value="EAL domain"/>
    <property type="match status" value="1"/>
</dbReference>
<feature type="domain" description="PAC" evidence="3">
    <location>
        <begin position="230"/>
        <end position="282"/>
    </location>
</feature>
<feature type="domain" description="EAL" evidence="4">
    <location>
        <begin position="450"/>
        <end position="681"/>
    </location>
</feature>
<dbReference type="AlphaFoldDB" id="A0A9X2VTJ4"/>
<organism evidence="6 7">
    <name type="scientific">Umezawaea endophytica</name>
    <dbReference type="NCBI Taxonomy" id="1654476"/>
    <lineage>
        <taxon>Bacteria</taxon>
        <taxon>Bacillati</taxon>
        <taxon>Actinomycetota</taxon>
        <taxon>Actinomycetes</taxon>
        <taxon>Pseudonocardiales</taxon>
        <taxon>Pseudonocardiaceae</taxon>
        <taxon>Umezawaea</taxon>
    </lineage>
</organism>
<dbReference type="InterPro" id="IPR000700">
    <property type="entry name" value="PAS-assoc_C"/>
</dbReference>
<name>A0A9X2VTJ4_9PSEU</name>
<feature type="region of interest" description="Disordered" evidence="1">
    <location>
        <begin position="1"/>
        <end position="30"/>
    </location>
</feature>
<dbReference type="SMART" id="SM00052">
    <property type="entry name" value="EAL"/>
    <property type="match status" value="1"/>
</dbReference>
<dbReference type="InterPro" id="IPR029787">
    <property type="entry name" value="Nucleotide_cyclase"/>
</dbReference>
<dbReference type="InterPro" id="IPR052155">
    <property type="entry name" value="Biofilm_reg_signaling"/>
</dbReference>
<dbReference type="PROSITE" id="PS50883">
    <property type="entry name" value="EAL"/>
    <property type="match status" value="1"/>
</dbReference>
<dbReference type="InterPro" id="IPR000014">
    <property type="entry name" value="PAS"/>
</dbReference>
<dbReference type="SMART" id="SM00267">
    <property type="entry name" value="GGDEF"/>
    <property type="match status" value="1"/>
</dbReference>
<dbReference type="SMART" id="SM00086">
    <property type="entry name" value="PAC"/>
    <property type="match status" value="1"/>
</dbReference>
<dbReference type="Pfam" id="PF00563">
    <property type="entry name" value="EAL"/>
    <property type="match status" value="1"/>
</dbReference>
<dbReference type="PANTHER" id="PTHR44757:SF2">
    <property type="entry name" value="BIOFILM ARCHITECTURE MAINTENANCE PROTEIN MBAA"/>
    <property type="match status" value="1"/>
</dbReference>
<dbReference type="SUPFAM" id="SSF55073">
    <property type="entry name" value="Nucleotide cyclase"/>
    <property type="match status" value="1"/>
</dbReference>
<dbReference type="InterPro" id="IPR001610">
    <property type="entry name" value="PAC"/>
</dbReference>
<feature type="domain" description="GGDEF" evidence="5">
    <location>
        <begin position="313"/>
        <end position="448"/>
    </location>
</feature>
<sequence>MSKIPGATQPSDGPPPPEVGPAHPTPGERWTKALARTAYSPTSRRKIRRDVDAHVAALVALLKAPDFTAEPAHAIGAWLVAARYTGQRSLQTTVDVLGPALRTHPELLGVPNLADRVVFVLGALAAGYANAVREQIFEEQERVRNSLLLTLGETQQNLHDSEARFRQVFSSSAVGIAILDLAGNLVEANPALAHMLGHQVDAPDEVFAPADLLALRESSHGLLEAMEEDAKSERRFTGPAGDEIWANVVLSVVRDSDEQPKYFVAVMEDVTDERQLWEYLRFQALHDVLTGLPNWQSFLPHLEKVLGKLRSPHTVTLCYLDVDSLALVNDGVGYQAGDRLLTAVAHRLTAVVAGETAMVARAGGDEFVVLIEDSPAAPSISEWAARFDASLAEPVAVDSTRTTAVSAGMGFVRTSASGVDALALVRQAHSTLRRAEAKGKRQWAYYDRDQDDLDRPRLELVATLPGALAAGDVYTEFESVDGVVLAARLRWELQDDTVVAHDEVLRLGDELGHTIPLGNALLEQACARAADPDEHLPVLVRLSPDHSRDPDLTAVVGRALSTTGLEPHRLWLSLSLRGLDNEEGQDNLSVLADLGVKVLLHDLSGSVTELSTVEFGRPHAVALAPVPDSPLARATTTALVPLLRAAGALVIADGTTAEQDDWFRSIGVDLLLPDQPAADEY</sequence>
<feature type="domain" description="PAS" evidence="2">
    <location>
        <begin position="161"/>
        <end position="197"/>
    </location>
</feature>
<evidence type="ECO:0000313" key="7">
    <source>
        <dbReference type="Proteomes" id="UP001141259"/>
    </source>
</evidence>
<dbReference type="InterPro" id="IPR043128">
    <property type="entry name" value="Rev_trsase/Diguanyl_cyclase"/>
</dbReference>
<evidence type="ECO:0000256" key="1">
    <source>
        <dbReference type="SAM" id="MobiDB-lite"/>
    </source>
</evidence>
<dbReference type="RefSeq" id="WP_259627350.1">
    <property type="nucleotide sequence ID" value="NZ_JANYMP010000020.1"/>
</dbReference>
<dbReference type="PROSITE" id="PS50113">
    <property type="entry name" value="PAC"/>
    <property type="match status" value="1"/>
</dbReference>
<dbReference type="EC" id="2.7.7.65" evidence="6"/>
<evidence type="ECO:0000313" key="6">
    <source>
        <dbReference type="EMBL" id="MCS7481869.1"/>
    </source>
</evidence>
<evidence type="ECO:0000259" key="3">
    <source>
        <dbReference type="PROSITE" id="PS50113"/>
    </source>
</evidence>
<dbReference type="PROSITE" id="PS50887">
    <property type="entry name" value="GGDEF"/>
    <property type="match status" value="1"/>
</dbReference>
<evidence type="ECO:0000259" key="2">
    <source>
        <dbReference type="PROSITE" id="PS50112"/>
    </source>
</evidence>
<accession>A0A9X2VTJ4</accession>
<dbReference type="InterPro" id="IPR035965">
    <property type="entry name" value="PAS-like_dom_sf"/>
</dbReference>
<dbReference type="InterPro" id="IPR000160">
    <property type="entry name" value="GGDEF_dom"/>
</dbReference>
<dbReference type="InterPro" id="IPR035919">
    <property type="entry name" value="EAL_sf"/>
</dbReference>
<dbReference type="Gene3D" id="3.30.450.20">
    <property type="entry name" value="PAS domain"/>
    <property type="match status" value="1"/>
</dbReference>
<keyword evidence="7" id="KW-1185">Reference proteome</keyword>
<protein>
    <submittedName>
        <fullName evidence="6">Diguanylate cyclase</fullName>
        <ecNumber evidence="6">2.7.7.65</ecNumber>
    </submittedName>
</protein>
<keyword evidence="6" id="KW-0548">Nucleotidyltransferase</keyword>
<gene>
    <name evidence="6" type="ORF">NZH93_33865</name>
</gene>
<reference evidence="6" key="1">
    <citation type="submission" date="2022-08" db="EMBL/GenBank/DDBJ databases">
        <authorList>
            <person name="Tistechok S."/>
            <person name="Samborskyy M."/>
            <person name="Roman I."/>
        </authorList>
    </citation>
    <scope>NUCLEOTIDE SEQUENCE</scope>
    <source>
        <strain evidence="6">DSM 103496</strain>
    </source>
</reference>
<dbReference type="PROSITE" id="PS50112">
    <property type="entry name" value="PAS"/>
    <property type="match status" value="1"/>
</dbReference>
<dbReference type="GO" id="GO:0052621">
    <property type="term" value="F:diguanylate cyclase activity"/>
    <property type="evidence" value="ECO:0007669"/>
    <property type="project" value="UniProtKB-EC"/>
</dbReference>
<comment type="caution">
    <text evidence="6">The sequence shown here is derived from an EMBL/GenBank/DDBJ whole genome shotgun (WGS) entry which is preliminary data.</text>
</comment>
<dbReference type="PANTHER" id="PTHR44757">
    <property type="entry name" value="DIGUANYLATE CYCLASE DGCP"/>
    <property type="match status" value="1"/>
</dbReference>
<dbReference type="NCBIfam" id="TIGR00229">
    <property type="entry name" value="sensory_box"/>
    <property type="match status" value="1"/>
</dbReference>
<evidence type="ECO:0000259" key="4">
    <source>
        <dbReference type="PROSITE" id="PS50883"/>
    </source>
</evidence>
<dbReference type="Pfam" id="PF00990">
    <property type="entry name" value="GGDEF"/>
    <property type="match status" value="1"/>
</dbReference>
<dbReference type="EMBL" id="JANYMP010000020">
    <property type="protein sequence ID" value="MCS7481869.1"/>
    <property type="molecule type" value="Genomic_DNA"/>
</dbReference>
<keyword evidence="6" id="KW-0808">Transferase</keyword>